<dbReference type="PANTHER" id="PTHR43280:SF29">
    <property type="entry name" value="ARAC-FAMILY TRANSCRIPTIONAL REGULATOR"/>
    <property type="match status" value="1"/>
</dbReference>
<keyword evidence="3" id="KW-0804">Transcription</keyword>
<keyword evidence="1" id="KW-0805">Transcription regulation</keyword>
<evidence type="ECO:0000256" key="4">
    <source>
        <dbReference type="SAM" id="Phobius"/>
    </source>
</evidence>
<dbReference type="InterPro" id="IPR020449">
    <property type="entry name" value="Tscrpt_reg_AraC-type_HTH"/>
</dbReference>
<dbReference type="InterPro" id="IPR009057">
    <property type="entry name" value="Homeodomain-like_sf"/>
</dbReference>
<name>A0A4S3M6I4_9FLAO</name>
<organism evidence="6 7">
    <name type="scientific">Robertkochia marina</name>
    <dbReference type="NCBI Taxonomy" id="1227945"/>
    <lineage>
        <taxon>Bacteria</taxon>
        <taxon>Pseudomonadati</taxon>
        <taxon>Bacteroidota</taxon>
        <taxon>Flavobacteriia</taxon>
        <taxon>Flavobacteriales</taxon>
        <taxon>Flavobacteriaceae</taxon>
        <taxon>Robertkochia</taxon>
    </lineage>
</organism>
<keyword evidence="2" id="KW-0238">DNA-binding</keyword>
<keyword evidence="4" id="KW-0812">Transmembrane</keyword>
<dbReference type="SMART" id="SM00342">
    <property type="entry name" value="HTH_ARAC"/>
    <property type="match status" value="1"/>
</dbReference>
<feature type="transmembrane region" description="Helical" evidence="4">
    <location>
        <begin position="137"/>
        <end position="155"/>
    </location>
</feature>
<dbReference type="EMBL" id="SSMC01000001">
    <property type="protein sequence ID" value="THD69847.1"/>
    <property type="molecule type" value="Genomic_DNA"/>
</dbReference>
<evidence type="ECO:0000256" key="3">
    <source>
        <dbReference type="ARBA" id="ARBA00023163"/>
    </source>
</evidence>
<accession>A0A4S3M6I4</accession>
<dbReference type="InterPro" id="IPR018062">
    <property type="entry name" value="HTH_AraC-typ_CS"/>
</dbReference>
<feature type="transmembrane region" description="Helical" evidence="4">
    <location>
        <begin position="203"/>
        <end position="221"/>
    </location>
</feature>
<evidence type="ECO:0000256" key="1">
    <source>
        <dbReference type="ARBA" id="ARBA00023015"/>
    </source>
</evidence>
<keyword evidence="7" id="KW-1185">Reference proteome</keyword>
<comment type="caution">
    <text evidence="6">The sequence shown here is derived from an EMBL/GenBank/DDBJ whole genome shotgun (WGS) entry which is preliminary data.</text>
</comment>
<dbReference type="PRINTS" id="PR00032">
    <property type="entry name" value="HTHARAC"/>
</dbReference>
<dbReference type="OrthoDB" id="9779074at2"/>
<feature type="transmembrane region" description="Helical" evidence="4">
    <location>
        <begin position="73"/>
        <end position="91"/>
    </location>
</feature>
<keyword evidence="4" id="KW-1133">Transmembrane helix</keyword>
<dbReference type="PROSITE" id="PS01124">
    <property type="entry name" value="HTH_ARAC_FAMILY_2"/>
    <property type="match status" value="1"/>
</dbReference>
<reference evidence="6 7" key="1">
    <citation type="submission" date="2019-04" db="EMBL/GenBank/DDBJ databases">
        <title>Draft genome sequence of Robertkochia marina CC-AMO-30D.</title>
        <authorList>
            <person name="Hameed A."/>
            <person name="Lin S.-Y."/>
            <person name="Shahina M."/>
            <person name="Lai W.-A."/>
            <person name="Young C.-C."/>
        </authorList>
    </citation>
    <scope>NUCLEOTIDE SEQUENCE [LARGE SCALE GENOMIC DNA]</scope>
    <source>
        <strain evidence="6 7">CC-AMO-30D</strain>
    </source>
</reference>
<dbReference type="GO" id="GO:0043565">
    <property type="term" value="F:sequence-specific DNA binding"/>
    <property type="evidence" value="ECO:0007669"/>
    <property type="project" value="InterPro"/>
</dbReference>
<dbReference type="Gene3D" id="1.10.10.60">
    <property type="entry name" value="Homeodomain-like"/>
    <property type="match status" value="2"/>
</dbReference>
<gene>
    <name evidence="6" type="ORF">E7Z59_05840</name>
</gene>
<dbReference type="PANTHER" id="PTHR43280">
    <property type="entry name" value="ARAC-FAMILY TRANSCRIPTIONAL REGULATOR"/>
    <property type="match status" value="1"/>
</dbReference>
<sequence>MIAEIVNFILLAGIIQGGLFIFVTFTMRKKIEKPVVYLNLVVLFLSLNNLQAYLIEKGLIFDNNFLRNFHVPWYFFILPSFYAFTINFLGLADKVKSYFRITTIIFCIELIIWTGLILYFTPGREDIVNTFDHSVELINACYSIYFFYLIIKIIFNPGKFAISELYYQDVLWLRKFVYMGFLVIFLWLSFIAVNLNLDADNNFIKYPLQISSSVLLYYLGYRGFIKFSINQNRLQLRSLIQAQESSRLNNSVYQFGGKQEEKLQEIDRFMKEKKPFLNPLYSLDNLAGDIGISSNYTSQIINQMAGKHFADYINEFRVAEAKKYLKNEEFQDYTVVAIGLECGFNSKSSFYSAFKKYTGETPSSFRNKNL</sequence>
<dbReference type="GO" id="GO:0003700">
    <property type="term" value="F:DNA-binding transcription factor activity"/>
    <property type="evidence" value="ECO:0007669"/>
    <property type="project" value="InterPro"/>
</dbReference>
<protein>
    <submittedName>
        <fullName evidence="6">AraC family transcriptional regulator</fullName>
    </submittedName>
</protein>
<feature type="transmembrane region" description="Helical" evidence="4">
    <location>
        <begin position="176"/>
        <end position="197"/>
    </location>
</feature>
<feature type="transmembrane region" description="Helical" evidence="4">
    <location>
        <begin position="6"/>
        <end position="23"/>
    </location>
</feature>
<evidence type="ECO:0000259" key="5">
    <source>
        <dbReference type="PROSITE" id="PS01124"/>
    </source>
</evidence>
<evidence type="ECO:0000313" key="6">
    <source>
        <dbReference type="EMBL" id="THD69847.1"/>
    </source>
</evidence>
<keyword evidence="4" id="KW-0472">Membrane</keyword>
<feature type="domain" description="HTH araC/xylS-type" evidence="5">
    <location>
        <begin position="260"/>
        <end position="368"/>
    </location>
</feature>
<feature type="transmembrane region" description="Helical" evidence="4">
    <location>
        <begin position="35"/>
        <end position="53"/>
    </location>
</feature>
<feature type="transmembrane region" description="Helical" evidence="4">
    <location>
        <begin position="98"/>
        <end position="121"/>
    </location>
</feature>
<dbReference type="PROSITE" id="PS00041">
    <property type="entry name" value="HTH_ARAC_FAMILY_1"/>
    <property type="match status" value="1"/>
</dbReference>
<dbReference type="Proteomes" id="UP000305939">
    <property type="component" value="Unassembled WGS sequence"/>
</dbReference>
<dbReference type="Pfam" id="PF12833">
    <property type="entry name" value="HTH_18"/>
    <property type="match status" value="1"/>
</dbReference>
<dbReference type="AlphaFoldDB" id="A0A4S3M6I4"/>
<dbReference type="RefSeq" id="WP_136335338.1">
    <property type="nucleotide sequence ID" value="NZ_QXMP01000002.1"/>
</dbReference>
<dbReference type="InterPro" id="IPR018060">
    <property type="entry name" value="HTH_AraC"/>
</dbReference>
<dbReference type="SUPFAM" id="SSF46689">
    <property type="entry name" value="Homeodomain-like"/>
    <property type="match status" value="1"/>
</dbReference>
<evidence type="ECO:0000313" key="7">
    <source>
        <dbReference type="Proteomes" id="UP000305939"/>
    </source>
</evidence>
<proteinExistence type="predicted"/>
<evidence type="ECO:0000256" key="2">
    <source>
        <dbReference type="ARBA" id="ARBA00023125"/>
    </source>
</evidence>